<reference evidence="1 2" key="1">
    <citation type="submission" date="2020-08" db="EMBL/GenBank/DDBJ databases">
        <title>Genomic Encyclopedia of Type Strains, Phase IV (KMG-IV): sequencing the most valuable type-strain genomes for metagenomic binning, comparative biology and taxonomic classification.</title>
        <authorList>
            <person name="Goeker M."/>
        </authorList>
    </citation>
    <scope>NUCLEOTIDE SEQUENCE [LARGE SCALE GENOMIC DNA]</scope>
    <source>
        <strain evidence="1 2">DSM 14878</strain>
    </source>
</reference>
<evidence type="ECO:0000313" key="2">
    <source>
        <dbReference type="Proteomes" id="UP000532936"/>
    </source>
</evidence>
<dbReference type="AlphaFoldDB" id="A0A7W6A4E4"/>
<protein>
    <recommendedName>
        <fullName evidence="3">Phospholipase</fullName>
    </recommendedName>
</protein>
<organism evidence="1 2">
    <name type="scientific">Brevundimonas mediterranea</name>
    <dbReference type="NCBI Taxonomy" id="74329"/>
    <lineage>
        <taxon>Bacteria</taxon>
        <taxon>Pseudomonadati</taxon>
        <taxon>Pseudomonadota</taxon>
        <taxon>Alphaproteobacteria</taxon>
        <taxon>Caulobacterales</taxon>
        <taxon>Caulobacteraceae</taxon>
        <taxon>Brevundimonas</taxon>
    </lineage>
</organism>
<sequence length="767" mass="83037">MPAATPELSETEQLAIAVSLAQMRGPRFRRGRRNDQHHPLTFEGGEHTLIGDSVMLRFPGGEAPIRAGTLPLRLPNGLSLTYGQIVALGGDFYGIPDRPISDGQGDADQQARFTDAYNSLAQLAASKDEATAILAIMKTEIDAVSAAIYNGQQPSSAYEKIGDSLSEQWNKITGGTYVPLHFGRYLQLAFTNWDHFGAHAVIAYSAGHAVALATATQVFNTADPQAKKVLEGIAYAQNAFADHYLSDLFSSGHLRAPRRELHFASTPTAAGDALTRYMHDEDCHYGLNVSNLNGMSWKMYGDKRLQDNVNDYSMMAVEQAVQASADEIYVAMTTGVAPAKAAYDALNYIPILAFDPNDKTNTAPLWITDGAGNCSHRTDTNNLDSYAWTGSWWATTFLAWMGIHYGPPNPLPGRMAPPTTAPKVSSFLNAGNYAPDWVAGGSVRYAVSFVQGNDETDVGPWSDWALIDNQSLCGLTQLPVSPAQALSRRVYRQFARPDGHHTGIVVAGEVPDNTSTRFNDNSLSQAWSYMGRTDLAAIYTGLRQGVWAWTVNGSVVRFVGARAWQQLPAFPNGFNVEGLMPVDAHSAYAYDPQGAMLRWDSPSSSWVAAGSEAGLSWPCLSNGATLWGVWSGQSLITGPIDQPASWKSTPTAFSPNALSVSRDGTLYGVDGTDFQVYRWNGDGSWAPLFGNPRFNASQVAALDPHTVYATDINQNVHQYRAVSGWIQLSGYGRTPAVTTDDTLWMLTPFNGQAPSIYVGDTLFAAPG</sequence>
<dbReference type="SUPFAM" id="SSF101898">
    <property type="entry name" value="NHL repeat"/>
    <property type="match status" value="1"/>
</dbReference>
<dbReference type="RefSeq" id="WP_183196047.1">
    <property type="nucleotide sequence ID" value="NZ_JACIDA010000001.1"/>
</dbReference>
<dbReference type="EMBL" id="JACIDA010000001">
    <property type="protein sequence ID" value="MBB3871922.1"/>
    <property type="molecule type" value="Genomic_DNA"/>
</dbReference>
<dbReference type="InterPro" id="IPR049756">
    <property type="entry name" value="PlcA-like_dom"/>
</dbReference>
<comment type="caution">
    <text evidence="1">The sequence shown here is derived from an EMBL/GenBank/DDBJ whole genome shotgun (WGS) entry which is preliminary data.</text>
</comment>
<dbReference type="Proteomes" id="UP000532936">
    <property type="component" value="Unassembled WGS sequence"/>
</dbReference>
<gene>
    <name evidence="1" type="ORF">GGR11_001436</name>
</gene>
<name>A0A7W6A4E4_9CAUL</name>
<proteinExistence type="predicted"/>
<dbReference type="CDD" id="cd22893">
    <property type="entry name" value="PlcA-like"/>
    <property type="match status" value="1"/>
</dbReference>
<accession>A0A7W6A4E4</accession>
<evidence type="ECO:0008006" key="3">
    <source>
        <dbReference type="Google" id="ProtNLM"/>
    </source>
</evidence>
<evidence type="ECO:0000313" key="1">
    <source>
        <dbReference type="EMBL" id="MBB3871922.1"/>
    </source>
</evidence>